<evidence type="ECO:0000313" key="3">
    <source>
        <dbReference type="Proteomes" id="UP001601948"/>
    </source>
</evidence>
<dbReference type="EMBL" id="JBIAPI010000002">
    <property type="protein sequence ID" value="MFF3223227.1"/>
    <property type="molecule type" value="Genomic_DNA"/>
</dbReference>
<proteinExistence type="predicted"/>
<gene>
    <name evidence="2" type="ORF">ACFYV7_10555</name>
</gene>
<comment type="caution">
    <text evidence="2">The sequence shown here is derived from an EMBL/GenBank/DDBJ whole genome shotgun (WGS) entry which is preliminary data.</text>
</comment>
<evidence type="ECO:0000313" key="2">
    <source>
        <dbReference type="EMBL" id="MFF3223227.1"/>
    </source>
</evidence>
<dbReference type="RefSeq" id="WP_387716277.1">
    <property type="nucleotide sequence ID" value="NZ_JBIAPI010000002.1"/>
</dbReference>
<keyword evidence="3" id="KW-1185">Reference proteome</keyword>
<protein>
    <submittedName>
        <fullName evidence="2">Uncharacterized protein</fullName>
    </submittedName>
</protein>
<evidence type="ECO:0000256" key="1">
    <source>
        <dbReference type="SAM" id="SignalP"/>
    </source>
</evidence>
<feature type="chain" id="PRO_5046441315" evidence="1">
    <location>
        <begin position="32"/>
        <end position="73"/>
    </location>
</feature>
<reference evidence="2 3" key="1">
    <citation type="submission" date="2024-10" db="EMBL/GenBank/DDBJ databases">
        <title>The Natural Products Discovery Center: Release of the First 8490 Sequenced Strains for Exploring Actinobacteria Biosynthetic Diversity.</title>
        <authorList>
            <person name="Kalkreuter E."/>
            <person name="Kautsar S.A."/>
            <person name="Yang D."/>
            <person name="Bader C.D."/>
            <person name="Teijaro C.N."/>
            <person name="Fluegel L."/>
            <person name="Davis C.M."/>
            <person name="Simpson J.R."/>
            <person name="Lauterbach L."/>
            <person name="Steele A.D."/>
            <person name="Gui C."/>
            <person name="Meng S."/>
            <person name="Li G."/>
            <person name="Viehrig K."/>
            <person name="Ye F."/>
            <person name="Su P."/>
            <person name="Kiefer A.F."/>
            <person name="Nichols A."/>
            <person name="Cepeda A.J."/>
            <person name="Yan W."/>
            <person name="Fan B."/>
            <person name="Jiang Y."/>
            <person name="Adhikari A."/>
            <person name="Zheng C.-J."/>
            <person name="Schuster L."/>
            <person name="Cowan T.M."/>
            <person name="Smanski M.J."/>
            <person name="Chevrette M.G."/>
            <person name="De Carvalho L.P.S."/>
            <person name="Shen B."/>
        </authorList>
    </citation>
    <scope>NUCLEOTIDE SEQUENCE [LARGE SCALE GENOMIC DNA]</scope>
    <source>
        <strain evidence="2 3">NPDC003040</strain>
    </source>
</reference>
<sequence>MNVEDLLYRPMLNVIAGGALAVALALQPALAAAAPNELSVAPSTTASIQITAPFDPICPLCFIREFIESGSAR</sequence>
<dbReference type="Proteomes" id="UP001601948">
    <property type="component" value="Unassembled WGS sequence"/>
</dbReference>
<name>A0ABW6QPS5_9NOCA</name>
<organism evidence="2 3">
    <name type="scientific">Nocardia suismassiliense</name>
    <dbReference type="NCBI Taxonomy" id="2077092"/>
    <lineage>
        <taxon>Bacteria</taxon>
        <taxon>Bacillati</taxon>
        <taxon>Actinomycetota</taxon>
        <taxon>Actinomycetes</taxon>
        <taxon>Mycobacteriales</taxon>
        <taxon>Nocardiaceae</taxon>
        <taxon>Nocardia</taxon>
    </lineage>
</organism>
<feature type="signal peptide" evidence="1">
    <location>
        <begin position="1"/>
        <end position="31"/>
    </location>
</feature>
<keyword evidence="1" id="KW-0732">Signal</keyword>
<accession>A0ABW6QPS5</accession>